<name>A0A8D8BGU9_CULPI</name>
<proteinExistence type="predicted"/>
<organism evidence="1">
    <name type="scientific">Culex pipiens</name>
    <name type="common">House mosquito</name>
    <dbReference type="NCBI Taxonomy" id="7175"/>
    <lineage>
        <taxon>Eukaryota</taxon>
        <taxon>Metazoa</taxon>
        <taxon>Ecdysozoa</taxon>
        <taxon>Arthropoda</taxon>
        <taxon>Hexapoda</taxon>
        <taxon>Insecta</taxon>
        <taxon>Pterygota</taxon>
        <taxon>Neoptera</taxon>
        <taxon>Endopterygota</taxon>
        <taxon>Diptera</taxon>
        <taxon>Nematocera</taxon>
        <taxon>Culicoidea</taxon>
        <taxon>Culicidae</taxon>
        <taxon>Culicinae</taxon>
        <taxon>Culicini</taxon>
        <taxon>Culex</taxon>
        <taxon>Culex</taxon>
    </lineage>
</organism>
<reference evidence="1" key="1">
    <citation type="submission" date="2021-05" db="EMBL/GenBank/DDBJ databases">
        <authorList>
            <person name="Alioto T."/>
            <person name="Alioto T."/>
            <person name="Gomez Garrido J."/>
        </authorList>
    </citation>
    <scope>NUCLEOTIDE SEQUENCE</scope>
</reference>
<dbReference type="EMBL" id="HBUE01075609">
    <property type="protein sequence ID" value="CAG6474860.1"/>
    <property type="molecule type" value="Transcribed_RNA"/>
</dbReference>
<sequence>MLLLLSFKNLGIVSLPTVRNLRAFFFTGPIRAAPLPAPQGVVVRAVVIAAAVEPVWPPENSLIFFDTCSVEGSNSVPESSEISFLLRLVLVLLLSCWWWWFRLASVGEMVWVANWAAGITLRPRGALAAGFSFSFMRLSSCWNMLARARTLLDRRKPPDESSRSSCCWTPTVAVYISRSLRSLELVLLELPCRRFRLQVVEDGLRRTRRWPPVSSMICRWSSGSSTSSSWLRSFKTTSSSMVFREGDFSLSLVLTDEDRP</sequence>
<accession>A0A8D8BGU9</accession>
<dbReference type="AlphaFoldDB" id="A0A8D8BGU9"/>
<protein>
    <submittedName>
        <fullName evidence="1">(northern house mosquito) hypothetical protein</fullName>
    </submittedName>
</protein>
<evidence type="ECO:0000313" key="1">
    <source>
        <dbReference type="EMBL" id="CAG6474860.1"/>
    </source>
</evidence>